<keyword evidence="2" id="KW-1185">Reference proteome</keyword>
<accession>A0ABR4PA10</accession>
<gene>
    <name evidence="1" type="ORF">PVAG01_08624</name>
</gene>
<comment type="caution">
    <text evidence="1">The sequence shown here is derived from an EMBL/GenBank/DDBJ whole genome shotgun (WGS) entry which is preliminary data.</text>
</comment>
<sequence length="172" mass="19613">MLGPHIESLVDYKQQGHTLQSHEDVPEDIGQQLYAMAKETLERHKKPTTSVASIPPIPITITVLPLPAGIPAADMVSSGNLVDRLDIPGYLEDHVEEYSSWQQCRVRSEGWKQDCKKAGDVMIEQRVDLDQIRRNPDPKFLIDEGVSKGTAQRFVSDIDYWFETTQRRRIEE</sequence>
<dbReference type="Proteomes" id="UP001629113">
    <property type="component" value="Unassembled WGS sequence"/>
</dbReference>
<evidence type="ECO:0000313" key="1">
    <source>
        <dbReference type="EMBL" id="KAL3420125.1"/>
    </source>
</evidence>
<dbReference type="EMBL" id="JBFCZG010000007">
    <property type="protein sequence ID" value="KAL3420125.1"/>
    <property type="molecule type" value="Genomic_DNA"/>
</dbReference>
<protein>
    <submittedName>
        <fullName evidence="1">Uncharacterized protein</fullName>
    </submittedName>
</protein>
<proteinExistence type="predicted"/>
<organism evidence="1 2">
    <name type="scientific">Phlyctema vagabunda</name>
    <dbReference type="NCBI Taxonomy" id="108571"/>
    <lineage>
        <taxon>Eukaryota</taxon>
        <taxon>Fungi</taxon>
        <taxon>Dikarya</taxon>
        <taxon>Ascomycota</taxon>
        <taxon>Pezizomycotina</taxon>
        <taxon>Leotiomycetes</taxon>
        <taxon>Helotiales</taxon>
        <taxon>Dermateaceae</taxon>
        <taxon>Phlyctema</taxon>
    </lineage>
</organism>
<evidence type="ECO:0000313" key="2">
    <source>
        <dbReference type="Proteomes" id="UP001629113"/>
    </source>
</evidence>
<name>A0ABR4PA10_9HELO</name>
<reference evidence="1 2" key="1">
    <citation type="submission" date="2024-06" db="EMBL/GenBank/DDBJ databases">
        <title>Complete genome of Phlyctema vagabunda strain 19-DSS-EL-015.</title>
        <authorList>
            <person name="Fiorenzani C."/>
        </authorList>
    </citation>
    <scope>NUCLEOTIDE SEQUENCE [LARGE SCALE GENOMIC DNA]</scope>
    <source>
        <strain evidence="1 2">19-DSS-EL-015</strain>
    </source>
</reference>